<sequence length="133" mass="15226">MVVELRAASENICAALHQRQWKISKNSQKKIHKQDHCLTSLDIPTGFSGQLPNMKTSLKPVLINFYTERKTAIEMDEHQSARSSLQIPAFQETLACIRSKFKLAVQYYLNIAIKLPLQSNHKLFIKELSMTVI</sequence>
<evidence type="ECO:0000313" key="2">
    <source>
        <dbReference type="Proteomes" id="UP000004994"/>
    </source>
</evidence>
<reference evidence="1" key="2">
    <citation type="submission" date="2019-01" db="UniProtKB">
        <authorList>
            <consortium name="EnsemblPlants"/>
        </authorList>
    </citation>
    <scope>IDENTIFICATION</scope>
    <source>
        <strain evidence="1">cv. Heinz 1706</strain>
    </source>
</reference>
<dbReference type="InParanoid" id="A0A3Q7FDT9"/>
<evidence type="ECO:0000313" key="1">
    <source>
        <dbReference type="EnsemblPlants" id="Solyc03g007545.1.1"/>
    </source>
</evidence>
<organism evidence="1">
    <name type="scientific">Solanum lycopersicum</name>
    <name type="common">Tomato</name>
    <name type="synonym">Lycopersicon esculentum</name>
    <dbReference type="NCBI Taxonomy" id="4081"/>
    <lineage>
        <taxon>Eukaryota</taxon>
        <taxon>Viridiplantae</taxon>
        <taxon>Streptophyta</taxon>
        <taxon>Embryophyta</taxon>
        <taxon>Tracheophyta</taxon>
        <taxon>Spermatophyta</taxon>
        <taxon>Magnoliopsida</taxon>
        <taxon>eudicotyledons</taxon>
        <taxon>Gunneridae</taxon>
        <taxon>Pentapetalae</taxon>
        <taxon>asterids</taxon>
        <taxon>lamiids</taxon>
        <taxon>Solanales</taxon>
        <taxon>Solanaceae</taxon>
        <taxon>Solanoideae</taxon>
        <taxon>Solaneae</taxon>
        <taxon>Solanum</taxon>
        <taxon>Solanum subgen. Lycopersicon</taxon>
    </lineage>
</organism>
<protein>
    <submittedName>
        <fullName evidence="1">Uncharacterized protein</fullName>
    </submittedName>
</protein>
<reference evidence="1" key="1">
    <citation type="journal article" date="2012" name="Nature">
        <title>The tomato genome sequence provides insights into fleshy fruit evolution.</title>
        <authorList>
            <consortium name="Tomato Genome Consortium"/>
        </authorList>
    </citation>
    <scope>NUCLEOTIDE SEQUENCE [LARGE SCALE GENOMIC DNA]</scope>
    <source>
        <strain evidence="1">cv. Heinz 1706</strain>
    </source>
</reference>
<dbReference type="Gramene" id="Solyc03g007545.1.1">
    <property type="protein sequence ID" value="Solyc03g007545.1.1"/>
    <property type="gene ID" value="Solyc03g007545.1"/>
</dbReference>
<dbReference type="EnsemblPlants" id="Solyc03g007545.1.1">
    <property type="protein sequence ID" value="Solyc03g007545.1.1"/>
    <property type="gene ID" value="Solyc03g007545.1"/>
</dbReference>
<proteinExistence type="predicted"/>
<dbReference type="AlphaFoldDB" id="A0A3Q7FDT9"/>
<accession>A0A3Q7FDT9</accession>
<keyword evidence="2" id="KW-1185">Reference proteome</keyword>
<dbReference type="Proteomes" id="UP000004994">
    <property type="component" value="Chromosome 3"/>
</dbReference>
<name>A0A3Q7FDT9_SOLLC</name>